<dbReference type="PRINTS" id="PR00385">
    <property type="entry name" value="P450"/>
</dbReference>
<dbReference type="GO" id="GO:0016020">
    <property type="term" value="C:membrane"/>
    <property type="evidence" value="ECO:0007669"/>
    <property type="project" value="UniProtKB-SubCell"/>
</dbReference>
<organism evidence="15 16">
    <name type="scientific">Coprinopsis marcescibilis</name>
    <name type="common">Agaric fungus</name>
    <name type="synonym">Psathyrella marcescibilis</name>
    <dbReference type="NCBI Taxonomy" id="230819"/>
    <lineage>
        <taxon>Eukaryota</taxon>
        <taxon>Fungi</taxon>
        <taxon>Dikarya</taxon>
        <taxon>Basidiomycota</taxon>
        <taxon>Agaricomycotina</taxon>
        <taxon>Agaricomycetes</taxon>
        <taxon>Agaricomycetidae</taxon>
        <taxon>Agaricales</taxon>
        <taxon>Agaricineae</taxon>
        <taxon>Psathyrellaceae</taxon>
        <taxon>Coprinopsis</taxon>
    </lineage>
</organism>
<dbReference type="GO" id="GO:0004497">
    <property type="term" value="F:monooxygenase activity"/>
    <property type="evidence" value="ECO:0007669"/>
    <property type="project" value="UniProtKB-KW"/>
</dbReference>
<keyword evidence="7 13" id="KW-0479">Metal-binding</keyword>
<evidence type="ECO:0000256" key="6">
    <source>
        <dbReference type="ARBA" id="ARBA00022692"/>
    </source>
</evidence>
<evidence type="ECO:0000313" key="15">
    <source>
        <dbReference type="EMBL" id="TFK22383.1"/>
    </source>
</evidence>
<proteinExistence type="inferred from homology"/>
<evidence type="ECO:0000256" key="10">
    <source>
        <dbReference type="ARBA" id="ARBA00023004"/>
    </source>
</evidence>
<dbReference type="STRING" id="230819.A0A5C3KRE9"/>
<dbReference type="InterPro" id="IPR036396">
    <property type="entry name" value="Cyt_P450_sf"/>
</dbReference>
<dbReference type="GO" id="GO:0005506">
    <property type="term" value="F:iron ion binding"/>
    <property type="evidence" value="ECO:0007669"/>
    <property type="project" value="InterPro"/>
</dbReference>
<dbReference type="PRINTS" id="PR00463">
    <property type="entry name" value="EP450I"/>
</dbReference>
<keyword evidence="11" id="KW-0503">Monooxygenase</keyword>
<comment type="pathway">
    <text evidence="3">Secondary metabolite biosynthesis; terpenoid biosynthesis.</text>
</comment>
<keyword evidence="12" id="KW-0472">Membrane</keyword>
<evidence type="ECO:0000256" key="3">
    <source>
        <dbReference type="ARBA" id="ARBA00004721"/>
    </source>
</evidence>
<keyword evidence="9" id="KW-0560">Oxidoreductase</keyword>
<evidence type="ECO:0000256" key="14">
    <source>
        <dbReference type="SAM" id="SignalP"/>
    </source>
</evidence>
<comment type="cofactor">
    <cofactor evidence="1 13">
        <name>heme</name>
        <dbReference type="ChEBI" id="CHEBI:30413"/>
    </cofactor>
</comment>
<comment type="similarity">
    <text evidence="4">Belongs to the cytochrome P450 family.</text>
</comment>
<dbReference type="OrthoDB" id="1470350at2759"/>
<dbReference type="InterPro" id="IPR050121">
    <property type="entry name" value="Cytochrome_P450_monoxygenase"/>
</dbReference>
<keyword evidence="10 13" id="KW-0408">Iron</keyword>
<evidence type="ECO:0000256" key="7">
    <source>
        <dbReference type="ARBA" id="ARBA00022723"/>
    </source>
</evidence>
<protein>
    <submittedName>
        <fullName evidence="15">Cytochrome P450</fullName>
    </submittedName>
</protein>
<accession>A0A5C3KRE9</accession>
<evidence type="ECO:0000256" key="9">
    <source>
        <dbReference type="ARBA" id="ARBA00023002"/>
    </source>
</evidence>
<evidence type="ECO:0000256" key="12">
    <source>
        <dbReference type="ARBA" id="ARBA00023136"/>
    </source>
</evidence>
<dbReference type="Gene3D" id="1.10.630.10">
    <property type="entry name" value="Cytochrome P450"/>
    <property type="match status" value="1"/>
</dbReference>
<feature type="chain" id="PRO_5022974817" evidence="14">
    <location>
        <begin position="26"/>
        <end position="576"/>
    </location>
</feature>
<keyword evidence="8" id="KW-1133">Transmembrane helix</keyword>
<evidence type="ECO:0000256" key="11">
    <source>
        <dbReference type="ARBA" id="ARBA00023033"/>
    </source>
</evidence>
<keyword evidence="6" id="KW-0812">Transmembrane</keyword>
<evidence type="ECO:0000256" key="4">
    <source>
        <dbReference type="ARBA" id="ARBA00010617"/>
    </source>
</evidence>
<dbReference type="AlphaFoldDB" id="A0A5C3KRE9"/>
<keyword evidence="14" id="KW-0732">Signal</keyword>
<dbReference type="PANTHER" id="PTHR24305">
    <property type="entry name" value="CYTOCHROME P450"/>
    <property type="match status" value="1"/>
</dbReference>
<dbReference type="Proteomes" id="UP000307440">
    <property type="component" value="Unassembled WGS sequence"/>
</dbReference>
<evidence type="ECO:0000256" key="2">
    <source>
        <dbReference type="ARBA" id="ARBA00004370"/>
    </source>
</evidence>
<evidence type="ECO:0000256" key="8">
    <source>
        <dbReference type="ARBA" id="ARBA00022989"/>
    </source>
</evidence>
<name>A0A5C3KRE9_COPMA</name>
<evidence type="ECO:0000256" key="1">
    <source>
        <dbReference type="ARBA" id="ARBA00001971"/>
    </source>
</evidence>
<dbReference type="SUPFAM" id="SSF48264">
    <property type="entry name" value="Cytochrome P450"/>
    <property type="match status" value="1"/>
</dbReference>
<dbReference type="Pfam" id="PF00067">
    <property type="entry name" value="p450"/>
    <property type="match status" value="2"/>
</dbReference>
<comment type="subcellular location">
    <subcellularLocation>
        <location evidence="2">Membrane</location>
    </subcellularLocation>
</comment>
<sequence>MWSSALHFVLPVFSVAWALLKLCESLRRRLANSDKAIENLPGPPPLSFWRGNFDQIFDDNAWDFHKDIALTYGNVIRVRGPLGTNQLFVFDPKAMQHLVVKDQHIYEEATHFVAGNNVIFGAGLLSTLGDHHRRQRKMLNPVFSIAHMKGMVPLFYSVTSKLRDTLALKVSSRPTEIEMHAWLSRTALELIGQSGLGYSFDSLTDDGHQHPYSSSVKALSGTFVELLFARHYFFPLVYKIGSRRFQRFVVDMLPWRSLHDLRDIVDCLHKTSSEIFEAKKKALYQGTEDKEVGGGKDIISVLMSANMNASEADRLPDSEVIGQMSTLTFAAMDTTSSALSRILWLLSKHPHVQEKLRQEICQVHAEHGDLGYDDLVALPYLDAVCRETLRLLVLHLSFRFKLNFSLIRYPPIATLTREARHECILPLSKPVRGLDGQEMTEVLVPKNTKIYLSVISSNRNPDLWGPDSFEWKPERWLSPLPESLNEAKIPGVYSNLMTFLGGGRACIGFKFSQLEMKVVLCVLLQSFRFSLPRDKNIFWKMTGISKPGVEGEQICGTDPAQPKLPLVVSVLDAGRL</sequence>
<dbReference type="InterPro" id="IPR002401">
    <property type="entry name" value="Cyt_P450_E_grp-I"/>
</dbReference>
<evidence type="ECO:0000256" key="5">
    <source>
        <dbReference type="ARBA" id="ARBA00022617"/>
    </source>
</evidence>
<keyword evidence="16" id="KW-1185">Reference proteome</keyword>
<keyword evidence="5 13" id="KW-0349">Heme</keyword>
<dbReference type="EMBL" id="ML210242">
    <property type="protein sequence ID" value="TFK22383.1"/>
    <property type="molecule type" value="Genomic_DNA"/>
</dbReference>
<dbReference type="PANTHER" id="PTHR24305:SF166">
    <property type="entry name" value="CYTOCHROME P450 12A4, MITOCHONDRIAL-RELATED"/>
    <property type="match status" value="1"/>
</dbReference>
<evidence type="ECO:0000313" key="16">
    <source>
        <dbReference type="Proteomes" id="UP000307440"/>
    </source>
</evidence>
<feature type="signal peptide" evidence="14">
    <location>
        <begin position="1"/>
        <end position="25"/>
    </location>
</feature>
<dbReference type="GO" id="GO:0020037">
    <property type="term" value="F:heme binding"/>
    <property type="evidence" value="ECO:0007669"/>
    <property type="project" value="InterPro"/>
</dbReference>
<dbReference type="GO" id="GO:0016705">
    <property type="term" value="F:oxidoreductase activity, acting on paired donors, with incorporation or reduction of molecular oxygen"/>
    <property type="evidence" value="ECO:0007669"/>
    <property type="project" value="InterPro"/>
</dbReference>
<dbReference type="InterPro" id="IPR001128">
    <property type="entry name" value="Cyt_P450"/>
</dbReference>
<gene>
    <name evidence="15" type="ORF">FA15DRAFT_596237</name>
</gene>
<dbReference type="CDD" id="cd11069">
    <property type="entry name" value="CYP_FUM15-like"/>
    <property type="match status" value="1"/>
</dbReference>
<reference evidence="15 16" key="1">
    <citation type="journal article" date="2019" name="Nat. Ecol. Evol.">
        <title>Megaphylogeny resolves global patterns of mushroom evolution.</title>
        <authorList>
            <person name="Varga T."/>
            <person name="Krizsan K."/>
            <person name="Foldi C."/>
            <person name="Dima B."/>
            <person name="Sanchez-Garcia M."/>
            <person name="Sanchez-Ramirez S."/>
            <person name="Szollosi G.J."/>
            <person name="Szarkandi J.G."/>
            <person name="Papp V."/>
            <person name="Albert L."/>
            <person name="Andreopoulos W."/>
            <person name="Angelini C."/>
            <person name="Antonin V."/>
            <person name="Barry K.W."/>
            <person name="Bougher N.L."/>
            <person name="Buchanan P."/>
            <person name="Buyck B."/>
            <person name="Bense V."/>
            <person name="Catcheside P."/>
            <person name="Chovatia M."/>
            <person name="Cooper J."/>
            <person name="Damon W."/>
            <person name="Desjardin D."/>
            <person name="Finy P."/>
            <person name="Geml J."/>
            <person name="Haridas S."/>
            <person name="Hughes K."/>
            <person name="Justo A."/>
            <person name="Karasinski D."/>
            <person name="Kautmanova I."/>
            <person name="Kiss B."/>
            <person name="Kocsube S."/>
            <person name="Kotiranta H."/>
            <person name="LaButti K.M."/>
            <person name="Lechner B.E."/>
            <person name="Liimatainen K."/>
            <person name="Lipzen A."/>
            <person name="Lukacs Z."/>
            <person name="Mihaltcheva S."/>
            <person name="Morgado L.N."/>
            <person name="Niskanen T."/>
            <person name="Noordeloos M.E."/>
            <person name="Ohm R.A."/>
            <person name="Ortiz-Santana B."/>
            <person name="Ovrebo C."/>
            <person name="Racz N."/>
            <person name="Riley R."/>
            <person name="Savchenko A."/>
            <person name="Shiryaev A."/>
            <person name="Soop K."/>
            <person name="Spirin V."/>
            <person name="Szebenyi C."/>
            <person name="Tomsovsky M."/>
            <person name="Tulloss R.E."/>
            <person name="Uehling J."/>
            <person name="Grigoriev I.V."/>
            <person name="Vagvolgyi C."/>
            <person name="Papp T."/>
            <person name="Martin F.M."/>
            <person name="Miettinen O."/>
            <person name="Hibbett D.S."/>
            <person name="Nagy L.G."/>
        </authorList>
    </citation>
    <scope>NUCLEOTIDE SEQUENCE [LARGE SCALE GENOMIC DNA]</scope>
    <source>
        <strain evidence="15 16">CBS 121175</strain>
    </source>
</reference>
<evidence type="ECO:0000256" key="13">
    <source>
        <dbReference type="PIRSR" id="PIRSR602401-1"/>
    </source>
</evidence>
<feature type="binding site" description="axial binding residue" evidence="13">
    <location>
        <position position="506"/>
    </location>
    <ligand>
        <name>heme</name>
        <dbReference type="ChEBI" id="CHEBI:30413"/>
    </ligand>
    <ligandPart>
        <name>Fe</name>
        <dbReference type="ChEBI" id="CHEBI:18248"/>
    </ligandPart>
</feature>